<accession>A0A382ZPV4</accession>
<protein>
    <recommendedName>
        <fullName evidence="3">OmpH family outer membrane protein</fullName>
    </recommendedName>
</protein>
<sequence>KEIKDPAIGEELRKKKQNEAKEVASKARALEREKKELSDRRQRMLLTEVDRKRKSLIEEIQDVVGDMAKKKNYDIVFDKSGLGTRGIPFLLHSKDAVDFSEELIGILNKNASSP</sequence>
<feature type="region of interest" description="Disordered" evidence="1">
    <location>
        <begin position="1"/>
        <end position="35"/>
    </location>
</feature>
<evidence type="ECO:0000313" key="2">
    <source>
        <dbReference type="EMBL" id="SVD96708.1"/>
    </source>
</evidence>
<dbReference type="EMBL" id="UINC01185143">
    <property type="protein sequence ID" value="SVD96708.1"/>
    <property type="molecule type" value="Genomic_DNA"/>
</dbReference>
<feature type="non-terminal residue" evidence="2">
    <location>
        <position position="1"/>
    </location>
</feature>
<dbReference type="Gene3D" id="3.30.910.20">
    <property type="entry name" value="Skp domain"/>
    <property type="match status" value="1"/>
</dbReference>
<evidence type="ECO:0008006" key="3">
    <source>
        <dbReference type="Google" id="ProtNLM"/>
    </source>
</evidence>
<name>A0A382ZPV4_9ZZZZ</name>
<proteinExistence type="predicted"/>
<dbReference type="SUPFAM" id="SSF111384">
    <property type="entry name" value="OmpH-like"/>
    <property type="match status" value="1"/>
</dbReference>
<dbReference type="InterPro" id="IPR024930">
    <property type="entry name" value="Skp_dom_sf"/>
</dbReference>
<gene>
    <name evidence="2" type="ORF">METZ01_LOCUS449562</name>
</gene>
<dbReference type="AlphaFoldDB" id="A0A382ZPV4"/>
<dbReference type="Pfam" id="PF03938">
    <property type="entry name" value="OmpH"/>
    <property type="match status" value="1"/>
</dbReference>
<dbReference type="GO" id="GO:0051082">
    <property type="term" value="F:unfolded protein binding"/>
    <property type="evidence" value="ECO:0007669"/>
    <property type="project" value="InterPro"/>
</dbReference>
<organism evidence="2">
    <name type="scientific">marine metagenome</name>
    <dbReference type="NCBI Taxonomy" id="408172"/>
    <lineage>
        <taxon>unclassified sequences</taxon>
        <taxon>metagenomes</taxon>
        <taxon>ecological metagenomes</taxon>
    </lineage>
</organism>
<reference evidence="2" key="1">
    <citation type="submission" date="2018-05" db="EMBL/GenBank/DDBJ databases">
        <authorList>
            <person name="Lanie J.A."/>
            <person name="Ng W.-L."/>
            <person name="Kazmierczak K.M."/>
            <person name="Andrzejewski T.M."/>
            <person name="Davidsen T.M."/>
            <person name="Wayne K.J."/>
            <person name="Tettelin H."/>
            <person name="Glass J.I."/>
            <person name="Rusch D."/>
            <person name="Podicherti R."/>
            <person name="Tsui H.-C.T."/>
            <person name="Winkler M.E."/>
        </authorList>
    </citation>
    <scope>NUCLEOTIDE SEQUENCE</scope>
</reference>
<dbReference type="InterPro" id="IPR005632">
    <property type="entry name" value="Chaperone_Skp"/>
</dbReference>
<evidence type="ECO:0000256" key="1">
    <source>
        <dbReference type="SAM" id="MobiDB-lite"/>
    </source>
</evidence>